<dbReference type="AlphaFoldDB" id="A0A2S3Z9E6"/>
<dbReference type="InterPro" id="IPR003615">
    <property type="entry name" value="HNH_nuc"/>
</dbReference>
<dbReference type="Gene3D" id="1.10.30.50">
    <property type="match status" value="1"/>
</dbReference>
<evidence type="ECO:0000313" key="4">
    <source>
        <dbReference type="Proteomes" id="UP000237104"/>
    </source>
</evidence>
<evidence type="ECO:0000256" key="1">
    <source>
        <dbReference type="SAM" id="MobiDB-lite"/>
    </source>
</evidence>
<dbReference type="GO" id="GO:0004519">
    <property type="term" value="F:endonuclease activity"/>
    <property type="evidence" value="ECO:0007669"/>
    <property type="project" value="UniProtKB-KW"/>
</dbReference>
<evidence type="ECO:0000313" key="3">
    <source>
        <dbReference type="EMBL" id="POH62203.1"/>
    </source>
</evidence>
<organism evidence="3 4">
    <name type="scientific">Cryobacterium zongtaii</name>
    <dbReference type="NCBI Taxonomy" id="1259217"/>
    <lineage>
        <taxon>Bacteria</taxon>
        <taxon>Bacillati</taxon>
        <taxon>Actinomycetota</taxon>
        <taxon>Actinomycetes</taxon>
        <taxon>Micrococcales</taxon>
        <taxon>Microbacteriaceae</taxon>
        <taxon>Cryobacterium</taxon>
    </lineage>
</organism>
<protein>
    <submittedName>
        <fullName evidence="3">HNH endonuclease</fullName>
    </submittedName>
</protein>
<evidence type="ECO:0000259" key="2">
    <source>
        <dbReference type="SMART" id="SM00507"/>
    </source>
</evidence>
<proteinExistence type="predicted"/>
<dbReference type="Proteomes" id="UP000237104">
    <property type="component" value="Unassembled WGS sequence"/>
</dbReference>
<dbReference type="RefSeq" id="WP_103431549.1">
    <property type="nucleotide sequence ID" value="NZ_PPXF01000056.1"/>
</dbReference>
<reference evidence="3 4" key="1">
    <citation type="submission" date="2018-01" db="EMBL/GenBank/DDBJ databases">
        <title>Cryobacterium sp. nov., from glaciers in China.</title>
        <authorList>
            <person name="Liu Q."/>
            <person name="Xin Y.-H."/>
        </authorList>
    </citation>
    <scope>NUCLEOTIDE SEQUENCE [LARGE SCALE GENOMIC DNA]</scope>
    <source>
        <strain evidence="3 4">TMB1-8</strain>
    </source>
</reference>
<accession>A0A2S3Z9E6</accession>
<feature type="domain" description="HNH nuclease" evidence="2">
    <location>
        <begin position="15"/>
        <end position="76"/>
    </location>
</feature>
<dbReference type="Pfam" id="PF01844">
    <property type="entry name" value="HNH"/>
    <property type="match status" value="1"/>
</dbReference>
<dbReference type="GO" id="GO:0003676">
    <property type="term" value="F:nucleic acid binding"/>
    <property type="evidence" value="ECO:0007669"/>
    <property type="project" value="InterPro"/>
</dbReference>
<dbReference type="EMBL" id="PPXF01000056">
    <property type="protein sequence ID" value="POH62203.1"/>
    <property type="molecule type" value="Genomic_DNA"/>
</dbReference>
<dbReference type="OrthoDB" id="2084290at2"/>
<keyword evidence="3" id="KW-0255">Endonuclease</keyword>
<dbReference type="CDD" id="cd00085">
    <property type="entry name" value="HNHc"/>
    <property type="match status" value="1"/>
</dbReference>
<keyword evidence="3" id="KW-0378">Hydrolase</keyword>
<dbReference type="SMART" id="SM00507">
    <property type="entry name" value="HNHc"/>
    <property type="match status" value="1"/>
</dbReference>
<dbReference type="InterPro" id="IPR002711">
    <property type="entry name" value="HNH"/>
</dbReference>
<name>A0A2S3Z9E6_9MICO</name>
<sequence length="94" mass="10338">MAGKSAGRSGSRWRTLCKNQKAKGLVCWLCGQPIDYKLKSPHVDSFTVDHVKSWKHHPELREDPANLASAHRRCNSSKGAGAAKPGLGNLSEEW</sequence>
<feature type="region of interest" description="Disordered" evidence="1">
    <location>
        <begin position="63"/>
        <end position="94"/>
    </location>
</feature>
<keyword evidence="3" id="KW-0540">Nuclease</keyword>
<dbReference type="GO" id="GO:0008270">
    <property type="term" value="F:zinc ion binding"/>
    <property type="evidence" value="ECO:0007669"/>
    <property type="project" value="InterPro"/>
</dbReference>
<gene>
    <name evidence="3" type="ORF">C3B59_11810</name>
</gene>
<comment type="caution">
    <text evidence="3">The sequence shown here is derived from an EMBL/GenBank/DDBJ whole genome shotgun (WGS) entry which is preliminary data.</text>
</comment>